<dbReference type="GO" id="GO:0008270">
    <property type="term" value="F:zinc ion binding"/>
    <property type="evidence" value="ECO:0007669"/>
    <property type="project" value="InterPro"/>
</dbReference>
<dbReference type="Pfam" id="PF01717">
    <property type="entry name" value="Meth_synt_2"/>
    <property type="match status" value="1"/>
</dbReference>
<name>A0A1M7TJG5_9BRAD</name>
<reference evidence="6" key="1">
    <citation type="submission" date="2016-11" db="EMBL/GenBank/DDBJ databases">
        <authorList>
            <person name="Varghese N."/>
            <person name="Submissions S."/>
        </authorList>
    </citation>
    <scope>NUCLEOTIDE SEQUENCE [LARGE SCALE GENOMIC DNA]</scope>
    <source>
        <strain evidence="6">GAS401</strain>
    </source>
</reference>
<evidence type="ECO:0000259" key="4">
    <source>
        <dbReference type="Pfam" id="PF01717"/>
    </source>
</evidence>
<gene>
    <name evidence="5" type="ORF">SAMN05444170_1874</name>
</gene>
<keyword evidence="6" id="KW-1185">Reference proteome</keyword>
<keyword evidence="2" id="KW-0479">Metal-binding</keyword>
<keyword evidence="5" id="KW-0808">Transferase</keyword>
<dbReference type="SUPFAM" id="SSF51726">
    <property type="entry name" value="UROD/MetE-like"/>
    <property type="match status" value="1"/>
</dbReference>
<dbReference type="OrthoDB" id="244285at2"/>
<dbReference type="GO" id="GO:0009086">
    <property type="term" value="P:methionine biosynthetic process"/>
    <property type="evidence" value="ECO:0007669"/>
    <property type="project" value="InterPro"/>
</dbReference>
<accession>A0A1M7TJG5</accession>
<dbReference type="AlphaFoldDB" id="A0A1M7TJG5"/>
<evidence type="ECO:0000256" key="3">
    <source>
        <dbReference type="ARBA" id="ARBA00022833"/>
    </source>
</evidence>
<protein>
    <submittedName>
        <fullName evidence="5">5-methyltetrahydropteroyltriglutamate--homocysteine methyltransferase</fullName>
    </submittedName>
</protein>
<dbReference type="Proteomes" id="UP000184096">
    <property type="component" value="Chromosome I"/>
</dbReference>
<dbReference type="RefSeq" id="WP_072817631.1">
    <property type="nucleotide sequence ID" value="NZ_LT670849.1"/>
</dbReference>
<evidence type="ECO:0000256" key="2">
    <source>
        <dbReference type="ARBA" id="ARBA00022723"/>
    </source>
</evidence>
<organism evidence="5 6">
    <name type="scientific">Bradyrhizobium erythrophlei</name>
    <dbReference type="NCBI Taxonomy" id="1437360"/>
    <lineage>
        <taxon>Bacteria</taxon>
        <taxon>Pseudomonadati</taxon>
        <taxon>Pseudomonadota</taxon>
        <taxon>Alphaproteobacteria</taxon>
        <taxon>Hyphomicrobiales</taxon>
        <taxon>Nitrobacteraceae</taxon>
        <taxon>Bradyrhizobium</taxon>
    </lineage>
</organism>
<feature type="domain" description="Cobalamin-independent methionine synthase MetE C-terminal/archaeal" evidence="4">
    <location>
        <begin position="6"/>
        <end position="334"/>
    </location>
</feature>
<evidence type="ECO:0000256" key="1">
    <source>
        <dbReference type="ARBA" id="ARBA00001947"/>
    </source>
</evidence>
<dbReference type="PANTHER" id="PTHR30519">
    <property type="entry name" value="5-METHYLTETRAHYDROPTEROYLTRIGLUTAMATE--HOMOCYSTEINE METHYLTRANSFERASE"/>
    <property type="match status" value="1"/>
</dbReference>
<keyword evidence="3" id="KW-0862">Zinc</keyword>
<dbReference type="InterPro" id="IPR038071">
    <property type="entry name" value="UROD/MetE-like_sf"/>
</dbReference>
<sequence length="341" mass="37396">MTTKLLPTTVVGSYPQPDWLVDRQILSKGVARVRLDLWRVAEPWLEQAQDDATLLAIRDMERAGIDIITDGEMRRESYSNRFATALDGISTGKPGEVLSKAGLPTAVPRVVGPVRRTRAVEARDMEFLRKNTERAAKITLPGPFTMSRQAVNEYYKDDDEMVMDFAAAVNAEARDLEKAGADVIQLDEPWLRQDPPAAKRIAVKAIDRAVEDLKITTVVHLCFGYAAIVKGEKPVGYSFLGELGACKVDQISIEAAQPKLDLGVLKELSSKTIMLGVIDLADPKAETPDVVANRIRAALKHVPPERLVPAPDCGMKYLPRELAFAKLKALADGAAMVRGEL</sequence>
<evidence type="ECO:0000313" key="6">
    <source>
        <dbReference type="Proteomes" id="UP000184096"/>
    </source>
</evidence>
<proteinExistence type="predicted"/>
<dbReference type="EMBL" id="LT670849">
    <property type="protein sequence ID" value="SHN70899.1"/>
    <property type="molecule type" value="Genomic_DNA"/>
</dbReference>
<dbReference type="Gene3D" id="3.20.20.210">
    <property type="match status" value="1"/>
</dbReference>
<dbReference type="CDD" id="cd03311">
    <property type="entry name" value="CIMS_C_terminal_like"/>
    <property type="match status" value="1"/>
</dbReference>
<dbReference type="InterPro" id="IPR002629">
    <property type="entry name" value="Met_Synth_C/arc"/>
</dbReference>
<evidence type="ECO:0000313" key="5">
    <source>
        <dbReference type="EMBL" id="SHN70899.1"/>
    </source>
</evidence>
<dbReference type="GO" id="GO:0003871">
    <property type="term" value="F:5-methyltetrahydropteroyltriglutamate-homocysteine S-methyltransferase activity"/>
    <property type="evidence" value="ECO:0007669"/>
    <property type="project" value="InterPro"/>
</dbReference>
<keyword evidence="5" id="KW-0489">Methyltransferase</keyword>
<comment type="cofactor">
    <cofactor evidence="1">
        <name>Zn(2+)</name>
        <dbReference type="ChEBI" id="CHEBI:29105"/>
    </cofactor>
</comment>
<dbReference type="GO" id="GO:0032259">
    <property type="term" value="P:methylation"/>
    <property type="evidence" value="ECO:0007669"/>
    <property type="project" value="UniProtKB-KW"/>
</dbReference>